<evidence type="ECO:0000313" key="2">
    <source>
        <dbReference type="EMBL" id="GAI27639.1"/>
    </source>
</evidence>
<evidence type="ECO:0000256" key="1">
    <source>
        <dbReference type="SAM" id="Phobius"/>
    </source>
</evidence>
<proteinExistence type="predicted"/>
<comment type="caution">
    <text evidence="2">The sequence shown here is derived from an EMBL/GenBank/DDBJ whole genome shotgun (WGS) entry which is preliminary data.</text>
</comment>
<accession>X1P9N5</accession>
<keyword evidence="1" id="KW-0812">Transmembrane</keyword>
<protein>
    <submittedName>
        <fullName evidence="2">Uncharacterized protein</fullName>
    </submittedName>
</protein>
<feature type="non-terminal residue" evidence="2">
    <location>
        <position position="1"/>
    </location>
</feature>
<sequence>GNLSTANNAILRDMPTVAGSTISPVESGVTGFTDIFNNILSWFKQAPGLKYVYSVIAAPFNILKCMNLPPRFVAGIGTFWYLISFIVLVAFLWGRE</sequence>
<keyword evidence="1" id="KW-0472">Membrane</keyword>
<dbReference type="EMBL" id="BARV01013930">
    <property type="protein sequence ID" value="GAI27639.1"/>
    <property type="molecule type" value="Genomic_DNA"/>
</dbReference>
<name>X1P9N5_9ZZZZ</name>
<reference evidence="2" key="1">
    <citation type="journal article" date="2014" name="Front. Microbiol.">
        <title>High frequency of phylogenetically diverse reductive dehalogenase-homologous genes in deep subseafloor sedimentary metagenomes.</title>
        <authorList>
            <person name="Kawai M."/>
            <person name="Futagami T."/>
            <person name="Toyoda A."/>
            <person name="Takaki Y."/>
            <person name="Nishi S."/>
            <person name="Hori S."/>
            <person name="Arai W."/>
            <person name="Tsubouchi T."/>
            <person name="Morono Y."/>
            <person name="Uchiyama I."/>
            <person name="Ito T."/>
            <person name="Fujiyama A."/>
            <person name="Inagaki F."/>
            <person name="Takami H."/>
        </authorList>
    </citation>
    <scope>NUCLEOTIDE SEQUENCE</scope>
    <source>
        <strain evidence="2">Expedition CK06-06</strain>
    </source>
</reference>
<dbReference type="AlphaFoldDB" id="X1P9N5"/>
<gene>
    <name evidence="2" type="ORF">S06H3_24768</name>
</gene>
<keyword evidence="1" id="KW-1133">Transmembrane helix</keyword>
<organism evidence="2">
    <name type="scientific">marine sediment metagenome</name>
    <dbReference type="NCBI Taxonomy" id="412755"/>
    <lineage>
        <taxon>unclassified sequences</taxon>
        <taxon>metagenomes</taxon>
        <taxon>ecological metagenomes</taxon>
    </lineage>
</organism>
<feature type="transmembrane region" description="Helical" evidence="1">
    <location>
        <begin position="72"/>
        <end position="93"/>
    </location>
</feature>